<gene>
    <name evidence="1" type="ORF">IRJ41_006134</name>
</gene>
<evidence type="ECO:0000313" key="2">
    <source>
        <dbReference type="Proteomes" id="UP001059041"/>
    </source>
</evidence>
<organism evidence="1 2">
    <name type="scientific">Triplophysa rosa</name>
    <name type="common">Cave loach</name>
    <dbReference type="NCBI Taxonomy" id="992332"/>
    <lineage>
        <taxon>Eukaryota</taxon>
        <taxon>Metazoa</taxon>
        <taxon>Chordata</taxon>
        <taxon>Craniata</taxon>
        <taxon>Vertebrata</taxon>
        <taxon>Euteleostomi</taxon>
        <taxon>Actinopterygii</taxon>
        <taxon>Neopterygii</taxon>
        <taxon>Teleostei</taxon>
        <taxon>Ostariophysi</taxon>
        <taxon>Cypriniformes</taxon>
        <taxon>Nemacheilidae</taxon>
        <taxon>Triplophysa</taxon>
    </lineage>
</organism>
<comment type="caution">
    <text evidence="1">The sequence shown here is derived from an EMBL/GenBank/DDBJ whole genome shotgun (WGS) entry which is preliminary data.</text>
</comment>
<dbReference type="EMBL" id="JAFHDT010000004">
    <property type="protein sequence ID" value="KAI7810747.1"/>
    <property type="molecule type" value="Genomic_DNA"/>
</dbReference>
<dbReference type="Proteomes" id="UP001059041">
    <property type="component" value="Linkage Group LG4"/>
</dbReference>
<dbReference type="PANTHER" id="PTHR31025:SF27">
    <property type="entry name" value="SI:CH211-193K19.2-RELATED"/>
    <property type="match status" value="1"/>
</dbReference>
<evidence type="ECO:0008006" key="3">
    <source>
        <dbReference type="Google" id="ProtNLM"/>
    </source>
</evidence>
<keyword evidence="2" id="KW-1185">Reference proteome</keyword>
<accession>A0A9W8C8N1</accession>
<name>A0A9W8C8N1_TRIRA</name>
<proteinExistence type="predicted"/>
<dbReference type="AlphaFoldDB" id="A0A9W8C8N1"/>
<evidence type="ECO:0000313" key="1">
    <source>
        <dbReference type="EMBL" id="KAI7810747.1"/>
    </source>
</evidence>
<sequence length="513" mass="57336">MATPVILKIILTDGSSQRLTLRSGLPASIDDLMVEVKKQCGLEGNFRLQFMDLMFGNEYLNLTSVSEIVDKGTLKIITVVSPVTEPQIFSPSSVCDYLSQSSGTDTLSSSESTSSRSAWPAVFHAPKFSYDAEIKLQQAHLAYLQNGTVLSPDPKLKSAILDGLVQEIVRYKVYVCDKEMEQVAQSLIKKHPCLTEKGSSTGCGGWKVSLKFKLSNYRTQLRKLGCPEVVVNSLKHKPPGKGSSAFGVKKAKRAEVNFCPAYSSSETQESLEAIQKDLLLDVKKKDNRQVVKLKMEKTFAHRRQEVVRDAPMVANFMARWPALFEVREINAEFKRITTVPLQSKFLSQLDLHSDNLMKLFQQRGGQLAKRLQPIIAEMAECDDVDAGRECVVKGLCIYMGEEPESLVQEYLDMDEVSVLKAIKDTTIGVYVLKHAACDELEDVGVVLEGIKVLQYLDNVSLAVGMLFGLMYALNLSYPVDLRYTFEVIQKIFMELDGDKLSNKVLTLKNRLFQ</sequence>
<dbReference type="PANTHER" id="PTHR31025">
    <property type="entry name" value="SI:CH211-196P9.1-RELATED"/>
    <property type="match status" value="1"/>
</dbReference>
<protein>
    <recommendedName>
        <fullName evidence="3">Sterile alpha motif domain-containing protein 3</fullName>
    </recommendedName>
</protein>
<reference evidence="1" key="1">
    <citation type="submission" date="2021-02" db="EMBL/GenBank/DDBJ databases">
        <title>Comparative genomics reveals that relaxation of natural selection precedes convergent phenotypic evolution of cavefish.</title>
        <authorList>
            <person name="Peng Z."/>
        </authorList>
    </citation>
    <scope>NUCLEOTIDE SEQUENCE</scope>
    <source>
        <tissue evidence="1">Muscle</tissue>
    </source>
</reference>